<comment type="cofactor">
    <cofactor evidence="12 13 14">
        <name>Zn(2+)</name>
        <dbReference type="ChEBI" id="CHEBI:29105"/>
    </cofactor>
    <text evidence="12 13 14">Binds 1 zinc ion per monomer.</text>
</comment>
<dbReference type="GO" id="GO:0005524">
    <property type="term" value="F:ATP binding"/>
    <property type="evidence" value="ECO:0007669"/>
    <property type="project" value="InterPro"/>
</dbReference>
<sequence>MTMKFSHEFIEQVRQANDIVSVISDYAGLKRRGNKFWACCPFHNEKTASFTVTAEKGLYYCFGCHASGDVFKFLMAKENISFAEAVRRLAERAGLQVPEEERSAEDIKRDEARKRLYKINEMACAFFHNCLVKTRYGEEGKAYLRKRGLSEQTIRDFRLGFAPDSWNKLTDAFAAKGVAGKELVELGLAKEKNGRFYDAFRKRVIFPIYDGRDRVVGFGGRVLDDSKPKYLNSPETPIFNKRNLLFALNRAHRSIYDEGRAVLVEGYMDVVSAHNKGITNVVASLGTAFTERQARLLQRQAKELILAYDMDTAGRQATLRAMEIVRSLGLHIRVLVLADGKDPDEYINAHGPDAFKEALQAAPGVLEYMLLTALKEYDADTLEGKSSITASVMPALVQTDSAVVADAFMAKLAERLQIDENAVRSEYNAYVRRHPEAGRQPVVISTNVVKQTESARRGSTTAVAEENILRSLLEHPESYGRIEDKMEASYFVDPVRRSIFEEIHRQYTQTGGYSVSSVREGLSTEGEAETARILMSDEVPMDEQVLLDYVLRFKLQALQNDYKEHSARAAEYSIRNDLRLKDELAACKRLGEEIKILIASSGKGAHHFGS</sequence>
<dbReference type="EC" id="2.7.7.101" evidence="12"/>
<comment type="function">
    <text evidence="12 13">RNA polymerase that catalyzes the synthesis of short RNA molecules used as primers for DNA polymerase during DNA replication.</text>
</comment>
<dbReference type="FunFam" id="3.90.580.10:FF:000001">
    <property type="entry name" value="DNA primase"/>
    <property type="match status" value="1"/>
</dbReference>
<dbReference type="SMART" id="SM00493">
    <property type="entry name" value="TOPRIM"/>
    <property type="match status" value="1"/>
</dbReference>
<dbReference type="PROSITE" id="PS50880">
    <property type="entry name" value="TOPRIM"/>
    <property type="match status" value="1"/>
</dbReference>
<keyword evidence="4 12" id="KW-0548">Nucleotidyltransferase</keyword>
<dbReference type="InterPro" id="IPR013264">
    <property type="entry name" value="DNAG_N"/>
</dbReference>
<dbReference type="eggNOG" id="COG0358">
    <property type="taxonomic scope" value="Bacteria"/>
</dbReference>
<evidence type="ECO:0000256" key="11">
    <source>
        <dbReference type="ARBA" id="ARBA00023163"/>
    </source>
</evidence>
<evidence type="ECO:0000256" key="10">
    <source>
        <dbReference type="ARBA" id="ARBA00023125"/>
    </source>
</evidence>
<evidence type="ECO:0000256" key="4">
    <source>
        <dbReference type="ARBA" id="ARBA00022695"/>
    </source>
</evidence>
<accession>E2ZD99</accession>
<evidence type="ECO:0000256" key="6">
    <source>
        <dbReference type="ARBA" id="ARBA00022723"/>
    </source>
</evidence>
<keyword evidence="8 12" id="KW-0862">Zinc</keyword>
<dbReference type="HAMAP" id="MF_00974">
    <property type="entry name" value="DNA_primase_DnaG"/>
    <property type="match status" value="1"/>
</dbReference>
<gene>
    <name evidence="12 16" type="primary">dnaG</name>
    <name evidence="16" type="ORF">HMPREF9429_01439</name>
</gene>
<feature type="domain" description="Toprim" evidence="15">
    <location>
        <begin position="259"/>
        <end position="340"/>
    </location>
</feature>
<keyword evidence="5 12" id="KW-0235">DNA replication</keyword>
<keyword evidence="2 12" id="KW-0639">Primosome</keyword>
<dbReference type="SUPFAM" id="SSF57783">
    <property type="entry name" value="Zinc beta-ribbon"/>
    <property type="match status" value="1"/>
</dbReference>
<dbReference type="InterPro" id="IPR030846">
    <property type="entry name" value="DnaG_bac"/>
</dbReference>
<dbReference type="InterPro" id="IPR036977">
    <property type="entry name" value="DNA_primase_Znf_CHC2"/>
</dbReference>
<reference evidence="16 17" key="1">
    <citation type="submission" date="2010-08" db="EMBL/GenBank/DDBJ databases">
        <authorList>
            <person name="Weinstock G."/>
            <person name="Sodergren E."/>
            <person name="Clifton S."/>
            <person name="Fulton L."/>
            <person name="Fulton B."/>
            <person name="Courtney L."/>
            <person name="Fronick C."/>
            <person name="Harrison M."/>
            <person name="Strong C."/>
            <person name="Farmer C."/>
            <person name="Delahaunty K."/>
            <person name="Markovic C."/>
            <person name="Hall O."/>
            <person name="Minx P."/>
            <person name="Tomlinson C."/>
            <person name="Mitreva M."/>
            <person name="Hou S."/>
            <person name="Chen J."/>
            <person name="Wollam A."/>
            <person name="Pepin K.H."/>
            <person name="Johnson M."/>
            <person name="Bhonagiri V."/>
            <person name="Zhang X."/>
            <person name="Suruliraj S."/>
            <person name="Warren W."/>
            <person name="Chinwalla A."/>
            <person name="Mardis E.R."/>
            <person name="Wilson R.K."/>
        </authorList>
    </citation>
    <scope>NUCLEOTIDE SEQUENCE [LARGE SCALE GENOMIC DNA]</scope>
    <source>
        <strain evidence="16 17">F0359</strain>
    </source>
</reference>
<dbReference type="GO" id="GO:0006269">
    <property type="term" value="P:DNA replication, synthesis of primer"/>
    <property type="evidence" value="ECO:0007669"/>
    <property type="project" value="UniProtKB-UniRule"/>
</dbReference>
<dbReference type="GO" id="GO:0003678">
    <property type="term" value="F:DNA helicase activity"/>
    <property type="evidence" value="ECO:0007669"/>
    <property type="project" value="InterPro"/>
</dbReference>
<dbReference type="AlphaFoldDB" id="E2ZD99"/>
<evidence type="ECO:0000256" key="1">
    <source>
        <dbReference type="ARBA" id="ARBA00022478"/>
    </source>
</evidence>
<feature type="zinc finger region" description="CHC2-type" evidence="12 14">
    <location>
        <begin position="40"/>
        <end position="64"/>
    </location>
</feature>
<dbReference type="EMBL" id="AECS01000038">
    <property type="protein sequence ID" value="EFQ03765.1"/>
    <property type="molecule type" value="Genomic_DNA"/>
</dbReference>
<dbReference type="InterPro" id="IPR034151">
    <property type="entry name" value="TOPRIM_DnaG_bac"/>
</dbReference>
<dbReference type="GO" id="GO:1990077">
    <property type="term" value="C:primosome complex"/>
    <property type="evidence" value="ECO:0007669"/>
    <property type="project" value="UniProtKB-KW"/>
</dbReference>
<dbReference type="InterPro" id="IPR016136">
    <property type="entry name" value="DNA_helicase_N/primase_C"/>
</dbReference>
<dbReference type="FunFam" id="3.90.980.10:FF:000001">
    <property type="entry name" value="DNA primase"/>
    <property type="match status" value="1"/>
</dbReference>
<name>E2ZD99_9FIRM</name>
<dbReference type="STRING" id="706434.HMPREF9429_01439"/>
<dbReference type="GO" id="GO:0008270">
    <property type="term" value="F:zinc ion binding"/>
    <property type="evidence" value="ECO:0007669"/>
    <property type="project" value="UniProtKB-UniRule"/>
</dbReference>
<keyword evidence="10 12" id="KW-0238">DNA-binding</keyword>
<dbReference type="Pfam" id="PF01807">
    <property type="entry name" value="Zn_ribbon_DnaG"/>
    <property type="match status" value="1"/>
</dbReference>
<dbReference type="SMART" id="SM00400">
    <property type="entry name" value="ZnF_CHCC"/>
    <property type="match status" value="1"/>
</dbReference>
<keyword evidence="9" id="KW-0460">Magnesium</keyword>
<dbReference type="Proteomes" id="UP000003195">
    <property type="component" value="Unassembled WGS sequence"/>
</dbReference>
<dbReference type="Gene3D" id="3.90.980.10">
    <property type="entry name" value="DNA primase, catalytic core, N-terminal domain"/>
    <property type="match status" value="1"/>
</dbReference>
<dbReference type="Pfam" id="PF10410">
    <property type="entry name" value="DnaB_bind"/>
    <property type="match status" value="1"/>
</dbReference>
<evidence type="ECO:0000256" key="2">
    <source>
        <dbReference type="ARBA" id="ARBA00022515"/>
    </source>
</evidence>
<proteinExistence type="inferred from homology"/>
<evidence type="ECO:0000256" key="14">
    <source>
        <dbReference type="PIRSR" id="PIRSR002811-1"/>
    </source>
</evidence>
<evidence type="ECO:0000256" key="3">
    <source>
        <dbReference type="ARBA" id="ARBA00022679"/>
    </source>
</evidence>
<comment type="subunit">
    <text evidence="12">Monomer. Interacts with DnaB.</text>
</comment>
<dbReference type="GO" id="GO:0005737">
    <property type="term" value="C:cytoplasm"/>
    <property type="evidence" value="ECO:0007669"/>
    <property type="project" value="TreeGrafter"/>
</dbReference>
<dbReference type="InterPro" id="IPR007693">
    <property type="entry name" value="DNA_helicase_DnaB-like_N"/>
</dbReference>
<dbReference type="NCBIfam" id="TIGR01391">
    <property type="entry name" value="dnaG"/>
    <property type="match status" value="1"/>
</dbReference>
<evidence type="ECO:0000313" key="16">
    <source>
        <dbReference type="EMBL" id="EFQ03765.1"/>
    </source>
</evidence>
<dbReference type="InterPro" id="IPR036185">
    <property type="entry name" value="DNA_heli_DnaB-like_N_sf"/>
</dbReference>
<comment type="domain">
    <text evidence="12">Contains an N-terminal zinc-binding domain, a central core domain that contains the primase activity, and a C-terminal DnaB-binding domain.</text>
</comment>
<protein>
    <recommendedName>
        <fullName evidence="12 13">DNA primase</fullName>
        <ecNumber evidence="12">2.7.7.101</ecNumber>
    </recommendedName>
</protein>
<dbReference type="Pfam" id="PF00772">
    <property type="entry name" value="DnaB"/>
    <property type="match status" value="1"/>
</dbReference>
<evidence type="ECO:0000259" key="15">
    <source>
        <dbReference type="PROSITE" id="PS50880"/>
    </source>
</evidence>
<keyword evidence="11 12" id="KW-0804">Transcription</keyword>
<dbReference type="HOGENOM" id="CLU_013501_3_3_9"/>
<evidence type="ECO:0000256" key="13">
    <source>
        <dbReference type="PIRNR" id="PIRNR002811"/>
    </source>
</evidence>
<dbReference type="Gene3D" id="3.40.1360.10">
    <property type="match status" value="1"/>
</dbReference>
<comment type="catalytic activity">
    <reaction evidence="12">
        <text>ssDNA + n NTP = ssDNA/pppN(pN)n-1 hybrid + (n-1) diphosphate.</text>
        <dbReference type="EC" id="2.7.7.101"/>
    </reaction>
</comment>
<evidence type="ECO:0000256" key="9">
    <source>
        <dbReference type="ARBA" id="ARBA00022842"/>
    </source>
</evidence>
<keyword evidence="17" id="KW-1185">Reference proteome</keyword>
<dbReference type="InterPro" id="IPR037068">
    <property type="entry name" value="DNA_primase_core_N_sf"/>
</dbReference>
<dbReference type="Gene3D" id="3.90.580.10">
    <property type="entry name" value="Zinc finger, CHC2-type domain"/>
    <property type="match status" value="1"/>
</dbReference>
<comment type="caution">
    <text evidence="16">The sequence shown here is derived from an EMBL/GenBank/DDBJ whole genome shotgun (WGS) entry which is preliminary data.</text>
</comment>
<keyword evidence="1 12" id="KW-0240">DNA-directed RNA polymerase</keyword>
<comment type="similarity">
    <text evidence="12 13">Belongs to the DnaG primase family.</text>
</comment>
<evidence type="ECO:0000313" key="17">
    <source>
        <dbReference type="Proteomes" id="UP000003195"/>
    </source>
</evidence>
<dbReference type="InterPro" id="IPR002694">
    <property type="entry name" value="Znf_CHC2"/>
</dbReference>
<dbReference type="InterPro" id="IPR019475">
    <property type="entry name" value="DNA_primase_DnaB-bd"/>
</dbReference>
<dbReference type="FunFam" id="3.40.1360.10:FF:000002">
    <property type="entry name" value="DNA primase"/>
    <property type="match status" value="1"/>
</dbReference>
<dbReference type="SUPFAM" id="SSF56731">
    <property type="entry name" value="DNA primase core"/>
    <property type="match status" value="1"/>
</dbReference>
<dbReference type="InterPro" id="IPR006295">
    <property type="entry name" value="DNA_primase_DnaG"/>
</dbReference>
<dbReference type="InterPro" id="IPR050219">
    <property type="entry name" value="DnaG_primase"/>
</dbReference>
<dbReference type="Gene3D" id="1.10.860.10">
    <property type="entry name" value="DNAb Helicase, Chain A"/>
    <property type="match status" value="1"/>
</dbReference>
<evidence type="ECO:0000256" key="8">
    <source>
        <dbReference type="ARBA" id="ARBA00022833"/>
    </source>
</evidence>
<dbReference type="CDD" id="cd03364">
    <property type="entry name" value="TOPRIM_DnaG_primases"/>
    <property type="match status" value="1"/>
</dbReference>
<dbReference type="PIRSF" id="PIRSF002811">
    <property type="entry name" value="DnaG"/>
    <property type="match status" value="1"/>
</dbReference>
<dbReference type="SUPFAM" id="SSF48024">
    <property type="entry name" value="N-terminal domain of DnaB helicase"/>
    <property type="match status" value="1"/>
</dbReference>
<dbReference type="GO" id="GO:0003677">
    <property type="term" value="F:DNA binding"/>
    <property type="evidence" value="ECO:0007669"/>
    <property type="project" value="UniProtKB-KW"/>
</dbReference>
<evidence type="ECO:0000256" key="12">
    <source>
        <dbReference type="HAMAP-Rule" id="MF_00974"/>
    </source>
</evidence>
<dbReference type="GO" id="GO:0000428">
    <property type="term" value="C:DNA-directed RNA polymerase complex"/>
    <property type="evidence" value="ECO:0007669"/>
    <property type="project" value="UniProtKB-KW"/>
</dbReference>
<evidence type="ECO:0000256" key="7">
    <source>
        <dbReference type="ARBA" id="ARBA00022771"/>
    </source>
</evidence>
<keyword evidence="7 12" id="KW-0863">Zinc-finger</keyword>
<dbReference type="InterPro" id="IPR006171">
    <property type="entry name" value="TOPRIM_dom"/>
</dbReference>
<dbReference type="Pfam" id="PF13155">
    <property type="entry name" value="Toprim_2"/>
    <property type="match status" value="1"/>
</dbReference>
<organism evidence="16 17">
    <name type="scientific">Megasphaera micronuciformis F0359</name>
    <dbReference type="NCBI Taxonomy" id="706434"/>
    <lineage>
        <taxon>Bacteria</taxon>
        <taxon>Bacillati</taxon>
        <taxon>Bacillota</taxon>
        <taxon>Negativicutes</taxon>
        <taxon>Veillonellales</taxon>
        <taxon>Veillonellaceae</taxon>
        <taxon>Megasphaera</taxon>
    </lineage>
</organism>
<dbReference type="Pfam" id="PF08275">
    <property type="entry name" value="DNAG_N"/>
    <property type="match status" value="1"/>
</dbReference>
<evidence type="ECO:0000256" key="5">
    <source>
        <dbReference type="ARBA" id="ARBA00022705"/>
    </source>
</evidence>
<dbReference type="GO" id="GO:0003899">
    <property type="term" value="F:DNA-directed RNA polymerase activity"/>
    <property type="evidence" value="ECO:0007669"/>
    <property type="project" value="UniProtKB-UniRule"/>
</dbReference>
<dbReference type="PANTHER" id="PTHR30313">
    <property type="entry name" value="DNA PRIMASE"/>
    <property type="match status" value="1"/>
</dbReference>
<dbReference type="PANTHER" id="PTHR30313:SF2">
    <property type="entry name" value="DNA PRIMASE"/>
    <property type="match status" value="1"/>
</dbReference>
<keyword evidence="6 12" id="KW-0479">Metal-binding</keyword>
<keyword evidence="3 12" id="KW-0808">Transferase</keyword>